<name>A0A7J6E9B2_CANSA</name>
<dbReference type="EMBL" id="JAATIQ010000463">
    <property type="protein sequence ID" value="KAF4355007.1"/>
    <property type="molecule type" value="Genomic_DNA"/>
</dbReference>
<feature type="non-terminal residue" evidence="1">
    <location>
        <position position="1"/>
    </location>
</feature>
<dbReference type="Proteomes" id="UP000583929">
    <property type="component" value="Unassembled WGS sequence"/>
</dbReference>
<sequence>MVQGKDVRDHINRFNKCITHLLSVKVKIDENDQAIILLYQAILSSMSHTDQALVTMSELSLDWSTSKGRYDDRRDMLIHALGG</sequence>
<evidence type="ECO:0000313" key="2">
    <source>
        <dbReference type="Proteomes" id="UP000583929"/>
    </source>
</evidence>
<evidence type="ECO:0000313" key="1">
    <source>
        <dbReference type="EMBL" id="KAF4355007.1"/>
    </source>
</evidence>
<protein>
    <submittedName>
        <fullName evidence="1">Uncharacterized protein</fullName>
    </submittedName>
</protein>
<dbReference type="Pfam" id="PF14223">
    <property type="entry name" value="Retrotran_gag_2"/>
    <property type="match status" value="1"/>
</dbReference>
<gene>
    <name evidence="1" type="ORF">G4B88_008482</name>
</gene>
<keyword evidence="2" id="KW-1185">Reference proteome</keyword>
<organism evidence="1 2">
    <name type="scientific">Cannabis sativa</name>
    <name type="common">Hemp</name>
    <name type="synonym">Marijuana</name>
    <dbReference type="NCBI Taxonomy" id="3483"/>
    <lineage>
        <taxon>Eukaryota</taxon>
        <taxon>Viridiplantae</taxon>
        <taxon>Streptophyta</taxon>
        <taxon>Embryophyta</taxon>
        <taxon>Tracheophyta</taxon>
        <taxon>Spermatophyta</taxon>
        <taxon>Magnoliopsida</taxon>
        <taxon>eudicotyledons</taxon>
        <taxon>Gunneridae</taxon>
        <taxon>Pentapetalae</taxon>
        <taxon>rosids</taxon>
        <taxon>fabids</taxon>
        <taxon>Rosales</taxon>
        <taxon>Cannabaceae</taxon>
        <taxon>Cannabis</taxon>
    </lineage>
</organism>
<reference evidence="1 2" key="1">
    <citation type="journal article" date="2020" name="bioRxiv">
        <title>Sequence and annotation of 42 cannabis genomes reveals extensive copy number variation in cannabinoid synthesis and pathogen resistance genes.</title>
        <authorList>
            <person name="Mckernan K.J."/>
            <person name="Helbert Y."/>
            <person name="Kane L.T."/>
            <person name="Ebling H."/>
            <person name="Zhang L."/>
            <person name="Liu B."/>
            <person name="Eaton Z."/>
            <person name="Mclaughlin S."/>
            <person name="Kingan S."/>
            <person name="Baybayan P."/>
            <person name="Concepcion G."/>
            <person name="Jordan M."/>
            <person name="Riva A."/>
            <person name="Barbazuk W."/>
            <person name="Harkins T."/>
        </authorList>
    </citation>
    <scope>NUCLEOTIDE SEQUENCE [LARGE SCALE GENOMIC DNA]</scope>
    <source>
        <strain evidence="2">cv. Jamaican Lion 4</strain>
        <tissue evidence="1">Leaf</tissue>
    </source>
</reference>
<accession>A0A7J6E9B2</accession>
<proteinExistence type="predicted"/>
<comment type="caution">
    <text evidence="1">The sequence shown here is derived from an EMBL/GenBank/DDBJ whole genome shotgun (WGS) entry which is preliminary data.</text>
</comment>
<dbReference type="AlphaFoldDB" id="A0A7J6E9B2"/>